<evidence type="ECO:0000313" key="1">
    <source>
        <dbReference type="EMBL" id="KAL3677256.1"/>
    </source>
</evidence>
<reference evidence="1 2" key="1">
    <citation type="submission" date="2024-09" db="EMBL/GenBank/DDBJ databases">
        <title>Chromosome-scale assembly of Riccia sorocarpa.</title>
        <authorList>
            <person name="Paukszto L."/>
        </authorList>
    </citation>
    <scope>NUCLEOTIDE SEQUENCE [LARGE SCALE GENOMIC DNA]</scope>
    <source>
        <strain evidence="1">LP-2024</strain>
        <tissue evidence="1">Aerial parts of the thallus</tissue>
    </source>
</reference>
<gene>
    <name evidence="1" type="ORF">R1sor_027204</name>
</gene>
<sequence>MTTVLGSVVETTYDRVFSTMEGKLQSYADAARETQLTLLRDQESERMLHLEAKMREQEREYADRVSRSRNLRIVGLVEKQGEDIQAEVLTLFKEELKVADPQIVQATRVGREGTGPRAILVRFKSVENQKTVLFNRGLLRGKKIWLDPDLMGPTKTIRSPSMKANAVSQCPNPDCKLPSTPVVGTALQA</sequence>
<dbReference type="Gene3D" id="3.30.70.1820">
    <property type="entry name" value="L1 transposable element, RRM domain"/>
    <property type="match status" value="1"/>
</dbReference>
<comment type="caution">
    <text evidence="1">The sequence shown here is derived from an EMBL/GenBank/DDBJ whole genome shotgun (WGS) entry which is preliminary data.</text>
</comment>
<keyword evidence="2" id="KW-1185">Reference proteome</keyword>
<proteinExistence type="predicted"/>
<protein>
    <submittedName>
        <fullName evidence="1">Uncharacterized protein</fullName>
    </submittedName>
</protein>
<dbReference type="AlphaFoldDB" id="A0ABD3GF20"/>
<dbReference type="Proteomes" id="UP001633002">
    <property type="component" value="Unassembled WGS sequence"/>
</dbReference>
<evidence type="ECO:0000313" key="2">
    <source>
        <dbReference type="Proteomes" id="UP001633002"/>
    </source>
</evidence>
<name>A0ABD3GF20_9MARC</name>
<organism evidence="1 2">
    <name type="scientific">Riccia sorocarpa</name>
    <dbReference type="NCBI Taxonomy" id="122646"/>
    <lineage>
        <taxon>Eukaryota</taxon>
        <taxon>Viridiplantae</taxon>
        <taxon>Streptophyta</taxon>
        <taxon>Embryophyta</taxon>
        <taxon>Marchantiophyta</taxon>
        <taxon>Marchantiopsida</taxon>
        <taxon>Marchantiidae</taxon>
        <taxon>Marchantiales</taxon>
        <taxon>Ricciaceae</taxon>
        <taxon>Riccia</taxon>
    </lineage>
</organism>
<accession>A0ABD3GF20</accession>
<dbReference type="EMBL" id="JBJQOH010000008">
    <property type="protein sequence ID" value="KAL3677256.1"/>
    <property type="molecule type" value="Genomic_DNA"/>
</dbReference>